<organism evidence="3 4">
    <name type="scientific">Paracoccus laeviglucosivorans</name>
    <dbReference type="NCBI Taxonomy" id="1197861"/>
    <lineage>
        <taxon>Bacteria</taxon>
        <taxon>Pseudomonadati</taxon>
        <taxon>Pseudomonadota</taxon>
        <taxon>Alphaproteobacteria</taxon>
        <taxon>Rhodobacterales</taxon>
        <taxon>Paracoccaceae</taxon>
        <taxon>Paracoccus</taxon>
    </lineage>
</organism>
<protein>
    <submittedName>
        <fullName evidence="3">Uncharacterized protein</fullName>
    </submittedName>
</protein>
<feature type="transmembrane region" description="Helical" evidence="2">
    <location>
        <begin position="30"/>
        <end position="50"/>
    </location>
</feature>
<keyword evidence="2" id="KW-1133">Transmembrane helix</keyword>
<accession>A0A521DWY1</accession>
<evidence type="ECO:0000256" key="1">
    <source>
        <dbReference type="SAM" id="MobiDB-lite"/>
    </source>
</evidence>
<gene>
    <name evidence="3" type="ORF">SAMN06265221_11071</name>
</gene>
<evidence type="ECO:0000256" key="2">
    <source>
        <dbReference type="SAM" id="Phobius"/>
    </source>
</evidence>
<sequence length="127" mass="12703">MIDLLLLAGIALCAISVIMAIVSVARTEAPRGAALALVLGIVALFATTLLDQRPLGLESVTQSWQRLIGGESFGADTSVTAPPAVVGQGTDAPAASEPAPQAGMQDGEREPAPPGVEGPAESSATSQ</sequence>
<keyword evidence="4" id="KW-1185">Reference proteome</keyword>
<proteinExistence type="predicted"/>
<feature type="region of interest" description="Disordered" evidence="1">
    <location>
        <begin position="79"/>
        <end position="127"/>
    </location>
</feature>
<evidence type="ECO:0000313" key="4">
    <source>
        <dbReference type="Proteomes" id="UP000319014"/>
    </source>
</evidence>
<dbReference type="Proteomes" id="UP000319014">
    <property type="component" value="Unassembled WGS sequence"/>
</dbReference>
<keyword evidence="2" id="KW-0472">Membrane</keyword>
<reference evidence="3 4" key="1">
    <citation type="submission" date="2017-05" db="EMBL/GenBank/DDBJ databases">
        <authorList>
            <person name="Varghese N."/>
            <person name="Submissions S."/>
        </authorList>
    </citation>
    <scope>NUCLEOTIDE SEQUENCE [LARGE SCALE GENOMIC DNA]</scope>
    <source>
        <strain evidence="3 4">DSM 100094</strain>
    </source>
</reference>
<evidence type="ECO:0000313" key="3">
    <source>
        <dbReference type="EMBL" id="SMO76249.1"/>
    </source>
</evidence>
<dbReference type="EMBL" id="FXTK01000010">
    <property type="protein sequence ID" value="SMO76249.1"/>
    <property type="molecule type" value="Genomic_DNA"/>
</dbReference>
<dbReference type="AlphaFoldDB" id="A0A521DWY1"/>
<dbReference type="RefSeq" id="WP_185958656.1">
    <property type="nucleotide sequence ID" value="NZ_FXTK01000010.1"/>
</dbReference>
<keyword evidence="2" id="KW-0812">Transmembrane</keyword>
<name>A0A521DWY1_9RHOB</name>